<dbReference type="EMBL" id="JAVIIV010000014">
    <property type="protein sequence ID" value="MDX8487680.1"/>
    <property type="molecule type" value="Genomic_DNA"/>
</dbReference>
<name>A0ABU4YL36_9HYPH</name>
<protein>
    <submittedName>
        <fullName evidence="3">Xaa-Pro peptidase family protein</fullName>
    </submittedName>
</protein>
<dbReference type="Gene3D" id="3.40.350.10">
    <property type="entry name" value="Creatinase/prolidase N-terminal domain"/>
    <property type="match status" value="1"/>
</dbReference>
<keyword evidence="4" id="KW-1185">Reference proteome</keyword>
<dbReference type="InterPro" id="IPR050659">
    <property type="entry name" value="Peptidase_M24B"/>
</dbReference>
<dbReference type="RefSeq" id="WP_320297912.1">
    <property type="nucleotide sequence ID" value="NZ_JAVIIU010000013.1"/>
</dbReference>
<comment type="caution">
    <text evidence="3">The sequence shown here is derived from an EMBL/GenBank/DDBJ whole genome shotgun (WGS) entry which is preliminary data.</text>
</comment>
<feature type="domain" description="Peptidase M24" evidence="1">
    <location>
        <begin position="168"/>
        <end position="369"/>
    </location>
</feature>
<dbReference type="CDD" id="cd01066">
    <property type="entry name" value="APP_MetAP"/>
    <property type="match status" value="1"/>
</dbReference>
<dbReference type="Pfam" id="PF01321">
    <property type="entry name" value="Creatinase_N"/>
    <property type="match status" value="1"/>
</dbReference>
<dbReference type="Gene3D" id="3.90.230.10">
    <property type="entry name" value="Creatinase/methionine aminopeptidase superfamily"/>
    <property type="match status" value="1"/>
</dbReference>
<dbReference type="PANTHER" id="PTHR46112">
    <property type="entry name" value="AMINOPEPTIDASE"/>
    <property type="match status" value="1"/>
</dbReference>
<evidence type="ECO:0000313" key="4">
    <source>
        <dbReference type="Proteomes" id="UP001280156"/>
    </source>
</evidence>
<dbReference type="SUPFAM" id="SSF53092">
    <property type="entry name" value="Creatinase/prolidase N-terminal domain"/>
    <property type="match status" value="1"/>
</dbReference>
<organism evidence="3 4">
    <name type="scientific">Mesorhizobium humile</name>
    <dbReference type="NCBI Taxonomy" id="3072313"/>
    <lineage>
        <taxon>Bacteria</taxon>
        <taxon>Pseudomonadati</taxon>
        <taxon>Pseudomonadota</taxon>
        <taxon>Alphaproteobacteria</taxon>
        <taxon>Hyphomicrobiales</taxon>
        <taxon>Phyllobacteriaceae</taxon>
        <taxon>Mesorhizobium</taxon>
    </lineage>
</organism>
<evidence type="ECO:0000259" key="2">
    <source>
        <dbReference type="Pfam" id="PF01321"/>
    </source>
</evidence>
<dbReference type="InterPro" id="IPR029149">
    <property type="entry name" value="Creatin/AminoP/Spt16_N"/>
</dbReference>
<sequence length="386" mass="42344">MNSKRSAIPCTGTLFEQSEYERRQYRVLEAVERAGFDALLVTAQSHLRYLTGYSGTGAYFGPFPLILAPGREPTFVVRKFDEENVRAFSCIDEIVPYTHGYEFRTVCGDVLRRLKLHNKRIGMELGCWSLAPADVAALRDELPDLKIADASRLVASVAAVKSEVEIQALHEAAIITDLAIGIFHRSLREGATEAEVFAAIRSGVETAGGELSAGLNLAFGERLLLPHARPVSYPMEMNNAAFIELSATVKDYCAPVCRSAVLGRHQSLETLHKVAEEAIEAAVEAIKPGTTTGAVSATIRRVVERGARPEALRSRTGYQIGVYWSDRGDLSIEPTGDDVIEVDMSFHMPIILFDEEGYQIGCSETVLVTRQGAKILSKTPHTLYRA</sequence>
<accession>A0ABU4YL36</accession>
<dbReference type="InterPro" id="IPR036005">
    <property type="entry name" value="Creatinase/aminopeptidase-like"/>
</dbReference>
<dbReference type="Proteomes" id="UP001280156">
    <property type="component" value="Unassembled WGS sequence"/>
</dbReference>
<dbReference type="SUPFAM" id="SSF55920">
    <property type="entry name" value="Creatinase/aminopeptidase"/>
    <property type="match status" value="1"/>
</dbReference>
<dbReference type="InterPro" id="IPR000994">
    <property type="entry name" value="Pept_M24"/>
</dbReference>
<dbReference type="InterPro" id="IPR000587">
    <property type="entry name" value="Creatinase_N"/>
</dbReference>
<proteinExistence type="predicted"/>
<dbReference type="PANTHER" id="PTHR46112:SF2">
    <property type="entry name" value="XAA-PRO AMINOPEPTIDASE P-RELATED"/>
    <property type="match status" value="1"/>
</dbReference>
<gene>
    <name evidence="3" type="ORF">RFM52_21070</name>
</gene>
<evidence type="ECO:0000259" key="1">
    <source>
        <dbReference type="Pfam" id="PF00557"/>
    </source>
</evidence>
<reference evidence="3 4" key="1">
    <citation type="submission" date="2023-08" db="EMBL/GenBank/DDBJ databases">
        <title>Implementing the SeqCode for naming new Mesorhizobium species isolated from Vachellia karroo root nodules.</title>
        <authorList>
            <person name="Van Lill M."/>
        </authorList>
    </citation>
    <scope>NUCLEOTIDE SEQUENCE [LARGE SCALE GENOMIC DNA]</scope>
    <source>
        <strain evidence="3 4">VK2B</strain>
    </source>
</reference>
<dbReference type="Pfam" id="PF00557">
    <property type="entry name" value="Peptidase_M24"/>
    <property type="match status" value="1"/>
</dbReference>
<feature type="domain" description="Creatinase N-terminal" evidence="2">
    <location>
        <begin position="23"/>
        <end position="156"/>
    </location>
</feature>
<evidence type="ECO:0000313" key="3">
    <source>
        <dbReference type="EMBL" id="MDX8487680.1"/>
    </source>
</evidence>